<protein>
    <recommendedName>
        <fullName evidence="6">TPX2 C-terminal domain-containing protein</fullName>
    </recommendedName>
</protein>
<comment type="similarity">
    <text evidence="1">Belongs to the FAM161 family.</text>
</comment>
<dbReference type="PANTHER" id="PTHR21501:SF1">
    <property type="entry name" value="PROTEIN FAM-161"/>
    <property type="match status" value="1"/>
</dbReference>
<gene>
    <name evidence="4" type="ORF">EEDITHA_LOCUS9995</name>
</gene>
<feature type="region of interest" description="Disordered" evidence="3">
    <location>
        <begin position="339"/>
        <end position="365"/>
    </location>
</feature>
<evidence type="ECO:0000256" key="3">
    <source>
        <dbReference type="SAM" id="MobiDB-lite"/>
    </source>
</evidence>
<name>A0AAU9UC97_EUPED</name>
<evidence type="ECO:0000256" key="2">
    <source>
        <dbReference type="ARBA" id="ARBA00023054"/>
    </source>
</evidence>
<keyword evidence="5" id="KW-1185">Reference proteome</keyword>
<keyword evidence="2" id="KW-0175">Coiled coil</keyword>
<accession>A0AAU9UC97</accession>
<dbReference type="EMBL" id="CAKOGL010000014">
    <property type="protein sequence ID" value="CAH2094430.1"/>
    <property type="molecule type" value="Genomic_DNA"/>
</dbReference>
<reference evidence="4" key="1">
    <citation type="submission" date="2022-03" db="EMBL/GenBank/DDBJ databases">
        <authorList>
            <person name="Tunstrom K."/>
        </authorList>
    </citation>
    <scope>NUCLEOTIDE SEQUENCE</scope>
</reference>
<dbReference type="GO" id="GO:0005856">
    <property type="term" value="C:cytoskeleton"/>
    <property type="evidence" value="ECO:0007669"/>
    <property type="project" value="UniProtKB-ARBA"/>
</dbReference>
<sequence>MLGDKVFYLFNRRAITKINSEAELRAQMKPFSFTKREEAGVGSMCEKVSNILPKCKKKKRFRARPVPKNLFTNYFYDKCKEENFFRTMNRRIRAEEMLKNSSLPCSTARRDRSRLSTPAAHSDLPIDPSPAAASITSSDKHRSTSPTKTKRTSKTYKDSFIATSPQPFNFNTAERAFKKIRDISKQIYQDSKSIGSGNSSVCKKGTMIDKTEAYNALDLKGAIAGRSNLAALLRAEAARQKFDIEAARRLADQRKRAEIRNRGRVLRANPAWHLVKNNHEEDIAMRLQTRRDEERMRREEFLHEMELMYGRVQQQPMLFERYYVPRSGATTADSIQLSPKKFPSKKRTSRNSKTYHFPSPSVSPEFPGDLLKYLDKTETKKISHSQLYVDREDTNSSDKE</sequence>
<feature type="region of interest" description="Disordered" evidence="3">
    <location>
        <begin position="101"/>
        <end position="155"/>
    </location>
</feature>
<evidence type="ECO:0000313" key="4">
    <source>
        <dbReference type="EMBL" id="CAH2094430.1"/>
    </source>
</evidence>
<dbReference type="GO" id="GO:0044782">
    <property type="term" value="P:cilium organization"/>
    <property type="evidence" value="ECO:0007669"/>
    <property type="project" value="TreeGrafter"/>
</dbReference>
<evidence type="ECO:0000256" key="1">
    <source>
        <dbReference type="ARBA" id="ARBA00006663"/>
    </source>
</evidence>
<dbReference type="Pfam" id="PF10595">
    <property type="entry name" value="FAM161A_B"/>
    <property type="match status" value="1"/>
</dbReference>
<proteinExistence type="inferred from homology"/>
<dbReference type="PANTHER" id="PTHR21501">
    <property type="entry name" value="PROTEIN FAM-161"/>
    <property type="match status" value="1"/>
</dbReference>
<dbReference type="GO" id="GO:0005929">
    <property type="term" value="C:cilium"/>
    <property type="evidence" value="ECO:0007669"/>
    <property type="project" value="TreeGrafter"/>
</dbReference>
<evidence type="ECO:0008006" key="6">
    <source>
        <dbReference type="Google" id="ProtNLM"/>
    </source>
</evidence>
<comment type="caution">
    <text evidence="4">The sequence shown here is derived from an EMBL/GenBank/DDBJ whole genome shotgun (WGS) entry which is preliminary data.</text>
</comment>
<organism evidence="4 5">
    <name type="scientific">Euphydryas editha</name>
    <name type="common">Edith's checkerspot</name>
    <dbReference type="NCBI Taxonomy" id="104508"/>
    <lineage>
        <taxon>Eukaryota</taxon>
        <taxon>Metazoa</taxon>
        <taxon>Ecdysozoa</taxon>
        <taxon>Arthropoda</taxon>
        <taxon>Hexapoda</taxon>
        <taxon>Insecta</taxon>
        <taxon>Pterygota</taxon>
        <taxon>Neoptera</taxon>
        <taxon>Endopterygota</taxon>
        <taxon>Lepidoptera</taxon>
        <taxon>Glossata</taxon>
        <taxon>Ditrysia</taxon>
        <taxon>Papilionoidea</taxon>
        <taxon>Nymphalidae</taxon>
        <taxon>Nymphalinae</taxon>
        <taxon>Euphydryas</taxon>
    </lineage>
</organism>
<dbReference type="Proteomes" id="UP001153954">
    <property type="component" value="Unassembled WGS sequence"/>
</dbReference>
<dbReference type="InterPro" id="IPR019579">
    <property type="entry name" value="FAM161A/B"/>
</dbReference>
<evidence type="ECO:0000313" key="5">
    <source>
        <dbReference type="Proteomes" id="UP001153954"/>
    </source>
</evidence>
<dbReference type="AlphaFoldDB" id="A0AAU9UC97"/>
<dbReference type="InterPro" id="IPR051655">
    <property type="entry name" value="FAM161"/>
</dbReference>